<dbReference type="InterPro" id="IPR002869">
    <property type="entry name" value="Pyrv_flavodox_OxRed_cen"/>
</dbReference>
<keyword evidence="3" id="KW-0670">Pyruvate</keyword>
<dbReference type="STRING" id="36842.SAMN02194393_00106"/>
<sequence>MKEIRIHGRGGMGSVKAAEVLVYASVMDGKYGNSIPFFGFERQGAPVTAFVRISSNPIRPKNRVYNPDIVIVLDPTIMNAVDVFEGIKENGTLVINTTCKPENLKLPKNVKGVAFLNATEIALETIGKAITNTVMLGAFCKATDLVSIDKIAEKVEEFWGSKNREALYRGYEDVQVIEF</sequence>
<keyword evidence="4" id="KW-1185">Reference proteome</keyword>
<organism evidence="3 4">
    <name type="scientific">Maledivibacter halophilus</name>
    <dbReference type="NCBI Taxonomy" id="36842"/>
    <lineage>
        <taxon>Bacteria</taxon>
        <taxon>Bacillati</taxon>
        <taxon>Bacillota</taxon>
        <taxon>Clostridia</taxon>
        <taxon>Peptostreptococcales</taxon>
        <taxon>Caminicellaceae</taxon>
        <taxon>Maledivibacter</taxon>
    </lineage>
</organism>
<dbReference type="OrthoDB" id="9794954at2"/>
<dbReference type="SUPFAM" id="SSF53323">
    <property type="entry name" value="Pyruvate-ferredoxin oxidoreductase, PFOR, domain III"/>
    <property type="match status" value="1"/>
</dbReference>
<dbReference type="EMBL" id="FUZT01000001">
    <property type="protein sequence ID" value="SKC36017.1"/>
    <property type="molecule type" value="Genomic_DNA"/>
</dbReference>
<name>A0A1T5IA10_9FIRM</name>
<dbReference type="Pfam" id="PF01558">
    <property type="entry name" value="POR"/>
    <property type="match status" value="1"/>
</dbReference>
<dbReference type="GO" id="GO:0016625">
    <property type="term" value="F:oxidoreductase activity, acting on the aldehyde or oxo group of donors, iron-sulfur protein as acceptor"/>
    <property type="evidence" value="ECO:0007669"/>
    <property type="project" value="InterPro"/>
</dbReference>
<dbReference type="AlphaFoldDB" id="A0A1T5IA10"/>
<accession>A0A1T5IA10</accession>
<evidence type="ECO:0000313" key="3">
    <source>
        <dbReference type="EMBL" id="SKC36017.1"/>
    </source>
</evidence>
<protein>
    <submittedName>
        <fullName evidence="3">Ketoisovalerate ferredoxin oxidoreductase, gamma subunit /pyruvate ferredoxin oxidoreductase, gamma subunit</fullName>
    </submittedName>
</protein>
<evidence type="ECO:0000256" key="1">
    <source>
        <dbReference type="ARBA" id="ARBA00023002"/>
    </source>
</evidence>
<proteinExistence type="predicted"/>
<feature type="domain" description="Pyruvate/ketoisovalerate oxidoreductase catalytic" evidence="2">
    <location>
        <begin position="10"/>
        <end position="172"/>
    </location>
</feature>
<dbReference type="NCBIfam" id="TIGR02175">
    <property type="entry name" value="PorC_KorC"/>
    <property type="match status" value="1"/>
</dbReference>
<dbReference type="Proteomes" id="UP000190285">
    <property type="component" value="Unassembled WGS sequence"/>
</dbReference>
<reference evidence="3 4" key="1">
    <citation type="submission" date="2017-02" db="EMBL/GenBank/DDBJ databases">
        <authorList>
            <person name="Peterson S.W."/>
        </authorList>
    </citation>
    <scope>NUCLEOTIDE SEQUENCE [LARGE SCALE GENOMIC DNA]</scope>
    <source>
        <strain evidence="3 4">M1</strain>
    </source>
</reference>
<dbReference type="PANTHER" id="PTHR43366">
    <property type="entry name" value="PYRUVATE SYNTHASE SUBUNIT PORC"/>
    <property type="match status" value="1"/>
</dbReference>
<keyword evidence="1" id="KW-0560">Oxidoreductase</keyword>
<dbReference type="Gene3D" id="3.40.920.10">
    <property type="entry name" value="Pyruvate-ferredoxin oxidoreductase, PFOR, domain III"/>
    <property type="match status" value="1"/>
</dbReference>
<evidence type="ECO:0000313" key="4">
    <source>
        <dbReference type="Proteomes" id="UP000190285"/>
    </source>
</evidence>
<evidence type="ECO:0000259" key="2">
    <source>
        <dbReference type="Pfam" id="PF01558"/>
    </source>
</evidence>
<dbReference type="RefSeq" id="WP_079488539.1">
    <property type="nucleotide sequence ID" value="NZ_FUZT01000001.1"/>
</dbReference>
<dbReference type="InterPro" id="IPR051626">
    <property type="entry name" value="Oxidoreductase_gamma_subunit"/>
</dbReference>
<dbReference type="InterPro" id="IPR011894">
    <property type="entry name" value="PorC_KorC"/>
</dbReference>
<gene>
    <name evidence="3" type="ORF">SAMN02194393_00106</name>
</gene>
<dbReference type="PANTHER" id="PTHR43366:SF1">
    <property type="entry name" value="PYRUVATE SYNTHASE SUBUNIT PORC"/>
    <property type="match status" value="1"/>
</dbReference>
<dbReference type="InterPro" id="IPR019752">
    <property type="entry name" value="Pyrv/ketoisovalerate_OxRed_cat"/>
</dbReference>